<evidence type="ECO:0000313" key="2">
    <source>
        <dbReference type="EMBL" id="MEL3959193.1"/>
    </source>
</evidence>
<keyword evidence="1" id="KW-0472">Membrane</keyword>
<comment type="caution">
    <text evidence="2">The sequence shown here is derived from an EMBL/GenBank/DDBJ whole genome shotgun (WGS) entry which is preliminary data.</text>
</comment>
<gene>
    <name evidence="2" type="ORF">NST17_18725</name>
</gene>
<proteinExistence type="predicted"/>
<dbReference type="Proteomes" id="UP001459714">
    <property type="component" value="Unassembled WGS sequence"/>
</dbReference>
<protein>
    <recommendedName>
        <fullName evidence="4">3-isopropylmalate dehydrogenase</fullName>
    </recommendedName>
</protein>
<dbReference type="EMBL" id="JBBYAK010000001">
    <property type="protein sequence ID" value="MEL3959193.1"/>
    <property type="molecule type" value="Genomic_DNA"/>
</dbReference>
<keyword evidence="1" id="KW-0812">Transmembrane</keyword>
<keyword evidence="3" id="KW-1185">Reference proteome</keyword>
<accession>A0ABU9K327</accession>
<evidence type="ECO:0000256" key="1">
    <source>
        <dbReference type="SAM" id="Phobius"/>
    </source>
</evidence>
<evidence type="ECO:0008006" key="4">
    <source>
        <dbReference type="Google" id="ProtNLM"/>
    </source>
</evidence>
<sequence length="101" mass="11431">MITEYLRPIFYVTLLFSFIIMLSVIMQKKSAQNKVNVFYIFILSIFSIILSGITLFQNGKIADETGSAGDVISFYLFIAVIIINVLNIVFSLVSKSTYKND</sequence>
<name>A0ABU9K327_9BACI</name>
<reference evidence="2 3" key="1">
    <citation type="submission" date="2024-03" db="EMBL/GenBank/DDBJ databases">
        <title>Bacilli Hybrid Assemblies.</title>
        <authorList>
            <person name="Kovac J."/>
        </authorList>
    </citation>
    <scope>NUCLEOTIDE SEQUENCE [LARGE SCALE GENOMIC DNA]</scope>
    <source>
        <strain evidence="2 3">FSL M8-0022</strain>
    </source>
</reference>
<feature type="transmembrane region" description="Helical" evidence="1">
    <location>
        <begin position="6"/>
        <end position="25"/>
    </location>
</feature>
<organism evidence="2 3">
    <name type="scientific">Caldifermentibacillus hisashii</name>
    <dbReference type="NCBI Taxonomy" id="996558"/>
    <lineage>
        <taxon>Bacteria</taxon>
        <taxon>Bacillati</taxon>
        <taxon>Bacillota</taxon>
        <taxon>Bacilli</taxon>
        <taxon>Bacillales</taxon>
        <taxon>Bacillaceae</taxon>
        <taxon>Caldifermentibacillus</taxon>
    </lineage>
</organism>
<keyword evidence="1" id="KW-1133">Transmembrane helix</keyword>
<evidence type="ECO:0000313" key="3">
    <source>
        <dbReference type="Proteomes" id="UP001459714"/>
    </source>
</evidence>
<dbReference type="RefSeq" id="WP_227092267.1">
    <property type="nucleotide sequence ID" value="NZ_CP150143.1"/>
</dbReference>
<feature type="transmembrane region" description="Helical" evidence="1">
    <location>
        <begin position="72"/>
        <end position="93"/>
    </location>
</feature>
<feature type="transmembrane region" description="Helical" evidence="1">
    <location>
        <begin position="37"/>
        <end position="57"/>
    </location>
</feature>